<dbReference type="OrthoDB" id="9801597at2"/>
<dbReference type="SMART" id="SM00316">
    <property type="entry name" value="S1"/>
    <property type="match status" value="2"/>
</dbReference>
<proteinExistence type="inferred from homology"/>
<dbReference type="InterPro" id="IPR014464">
    <property type="entry name" value="CvfB_fam"/>
</dbReference>
<sequence length="282" mass="32241">MLKVGQLNKLEVLRGTSVGFYLGDDENNDVLLPHKYIPENLNVGDEVEVFLYRDSEDRIIATTIEPLIKLNQFACLQVTADTRIGAFLDWGLEKDLFVPFREQNQKLKEGDYTVVYLYLDEETDRLVGSCRLNRHFEFENIGLKEGEEVDLLILDKTDLGYNVAVNHKYRGLIYENEIFQRVAWGDTTKGFVKVVREDGKIDITLRKQGFENINEPNAQKILDTLKANDGSLELSDKSDSADIQGRLEMSKKAFKRAIGSLYKQKLIVIEPEGISLVQKETE</sequence>
<keyword evidence="4" id="KW-1185">Reference proteome</keyword>
<protein>
    <submittedName>
        <fullName evidence="3">GntR family transcriptional regulator</fullName>
    </submittedName>
</protein>
<dbReference type="InterPro" id="IPR003029">
    <property type="entry name" value="S1_domain"/>
</dbReference>
<dbReference type="EMBL" id="CP029480">
    <property type="protein sequence ID" value="AWV99240.1"/>
    <property type="molecule type" value="Genomic_DNA"/>
</dbReference>
<dbReference type="KEGG" id="als:DJ013_14130"/>
<dbReference type="PIRSF" id="PIRSF012524">
    <property type="entry name" value="YitL_S1"/>
    <property type="match status" value="1"/>
</dbReference>
<dbReference type="AlphaFoldDB" id="A0A2Z4GDN8"/>
<evidence type="ECO:0000259" key="2">
    <source>
        <dbReference type="SMART" id="SM00316"/>
    </source>
</evidence>
<dbReference type="Pfam" id="PF17783">
    <property type="entry name" value="WHD_CvfB"/>
    <property type="match status" value="1"/>
</dbReference>
<dbReference type="InterPro" id="IPR039566">
    <property type="entry name" value="CvfB_S1_st"/>
</dbReference>
<reference evidence="3 4" key="1">
    <citation type="submission" date="2018-05" db="EMBL/GenBank/DDBJ databases">
        <title>Complete genome sequence of Arcticibacterium luteifluviistationis SM1504T, a cytophagaceae bacterium isolated from Arctic surface seawater.</title>
        <authorList>
            <person name="Li Y."/>
            <person name="Qin Q.-L."/>
        </authorList>
    </citation>
    <scope>NUCLEOTIDE SEQUENCE [LARGE SCALE GENOMIC DNA]</scope>
    <source>
        <strain evidence="3 4">SM1504</strain>
    </source>
</reference>
<dbReference type="InterPro" id="IPR036388">
    <property type="entry name" value="WH-like_DNA-bd_sf"/>
</dbReference>
<dbReference type="InterPro" id="IPR040764">
    <property type="entry name" value="CvfB_WH"/>
</dbReference>
<dbReference type="GO" id="GO:0003676">
    <property type="term" value="F:nucleic acid binding"/>
    <property type="evidence" value="ECO:0007669"/>
    <property type="project" value="InterPro"/>
</dbReference>
<organism evidence="3 4">
    <name type="scientific">Arcticibacterium luteifluviistationis</name>
    <dbReference type="NCBI Taxonomy" id="1784714"/>
    <lineage>
        <taxon>Bacteria</taxon>
        <taxon>Pseudomonadati</taxon>
        <taxon>Bacteroidota</taxon>
        <taxon>Cytophagia</taxon>
        <taxon>Cytophagales</taxon>
        <taxon>Leadbetterellaceae</taxon>
        <taxon>Arcticibacterium</taxon>
    </lineage>
</organism>
<dbReference type="Proteomes" id="UP000249873">
    <property type="component" value="Chromosome"/>
</dbReference>
<accession>A0A2Z4GDN8</accession>
<evidence type="ECO:0000256" key="1">
    <source>
        <dbReference type="PIRNR" id="PIRNR012524"/>
    </source>
</evidence>
<dbReference type="PANTHER" id="PTHR37296:SF1">
    <property type="entry name" value="CONSERVED VIRULENCE FACTOR B"/>
    <property type="match status" value="1"/>
</dbReference>
<dbReference type="Gene3D" id="1.10.10.10">
    <property type="entry name" value="Winged helix-like DNA-binding domain superfamily/Winged helix DNA-binding domain"/>
    <property type="match status" value="1"/>
</dbReference>
<dbReference type="Pfam" id="PF13509">
    <property type="entry name" value="S1_2"/>
    <property type="match status" value="2"/>
</dbReference>
<name>A0A2Z4GDN8_9BACT</name>
<comment type="similarity">
    <text evidence="1">Belongs to the CvfB family.</text>
</comment>
<feature type="domain" description="S1 motif" evidence="2">
    <location>
        <begin position="144"/>
        <end position="206"/>
    </location>
</feature>
<dbReference type="Gene3D" id="2.40.50.140">
    <property type="entry name" value="Nucleic acid-binding proteins"/>
    <property type="match status" value="2"/>
</dbReference>
<dbReference type="PANTHER" id="PTHR37296">
    <property type="entry name" value="CONSERVED VIRULENCE FACTOR B"/>
    <property type="match status" value="1"/>
</dbReference>
<gene>
    <name evidence="3" type="ORF">DJ013_14130</name>
</gene>
<evidence type="ECO:0000313" key="4">
    <source>
        <dbReference type="Proteomes" id="UP000249873"/>
    </source>
</evidence>
<dbReference type="RefSeq" id="WP_111372480.1">
    <property type="nucleotide sequence ID" value="NZ_CP029480.1"/>
</dbReference>
<dbReference type="InterPro" id="IPR012340">
    <property type="entry name" value="NA-bd_OB-fold"/>
</dbReference>
<evidence type="ECO:0000313" key="3">
    <source>
        <dbReference type="EMBL" id="AWV99240.1"/>
    </source>
</evidence>
<feature type="domain" description="S1 motif" evidence="2">
    <location>
        <begin position="3"/>
        <end position="64"/>
    </location>
</feature>